<evidence type="ECO:0000313" key="3">
    <source>
        <dbReference type="Proteomes" id="UP000663854"/>
    </source>
</evidence>
<feature type="signal peptide" evidence="1">
    <location>
        <begin position="1"/>
        <end position="19"/>
    </location>
</feature>
<comment type="caution">
    <text evidence="2">The sequence shown here is derived from an EMBL/GenBank/DDBJ whole genome shotgun (WGS) entry which is preliminary data.</text>
</comment>
<name>A0A813MX80_9BILA</name>
<proteinExistence type="predicted"/>
<evidence type="ECO:0008006" key="4">
    <source>
        <dbReference type="Google" id="ProtNLM"/>
    </source>
</evidence>
<dbReference type="EMBL" id="CAJNOH010000003">
    <property type="protein sequence ID" value="CAF0728526.1"/>
    <property type="molecule type" value="Genomic_DNA"/>
</dbReference>
<protein>
    <recommendedName>
        <fullName evidence="4">Lipoprotein</fullName>
    </recommendedName>
</protein>
<reference evidence="2" key="1">
    <citation type="submission" date="2021-02" db="EMBL/GenBank/DDBJ databases">
        <authorList>
            <person name="Nowell W R."/>
        </authorList>
    </citation>
    <scope>NUCLEOTIDE SEQUENCE</scope>
</reference>
<evidence type="ECO:0000256" key="1">
    <source>
        <dbReference type="SAM" id="SignalP"/>
    </source>
</evidence>
<gene>
    <name evidence="2" type="ORF">PYM288_LOCUS774</name>
</gene>
<sequence>MKKALIAGLLGLSVLFVACGPKGEDADKKKADSIRVADSLAKVKATDDSIAAAAALAADTVKADTTKKVEAPAEKK</sequence>
<keyword evidence="1" id="KW-0732">Signal</keyword>
<evidence type="ECO:0000313" key="2">
    <source>
        <dbReference type="EMBL" id="CAF0728526.1"/>
    </source>
</evidence>
<dbReference type="AlphaFoldDB" id="A0A813MX80"/>
<organism evidence="2 3">
    <name type="scientific">Rotaria sordida</name>
    <dbReference type="NCBI Taxonomy" id="392033"/>
    <lineage>
        <taxon>Eukaryota</taxon>
        <taxon>Metazoa</taxon>
        <taxon>Spiralia</taxon>
        <taxon>Gnathifera</taxon>
        <taxon>Rotifera</taxon>
        <taxon>Eurotatoria</taxon>
        <taxon>Bdelloidea</taxon>
        <taxon>Philodinida</taxon>
        <taxon>Philodinidae</taxon>
        <taxon>Rotaria</taxon>
    </lineage>
</organism>
<accession>A0A813MX80</accession>
<feature type="chain" id="PRO_5032602202" description="Lipoprotein" evidence="1">
    <location>
        <begin position="20"/>
        <end position="76"/>
    </location>
</feature>
<dbReference type="PROSITE" id="PS51257">
    <property type="entry name" value="PROKAR_LIPOPROTEIN"/>
    <property type="match status" value="1"/>
</dbReference>
<dbReference type="Proteomes" id="UP000663854">
    <property type="component" value="Unassembled WGS sequence"/>
</dbReference>